<feature type="transmembrane region" description="Helical" evidence="1">
    <location>
        <begin position="125"/>
        <end position="144"/>
    </location>
</feature>
<dbReference type="Pfam" id="PF03729">
    <property type="entry name" value="DUF308"/>
    <property type="match status" value="1"/>
</dbReference>
<dbReference type="InterPro" id="IPR005325">
    <property type="entry name" value="DUF308_memb"/>
</dbReference>
<dbReference type="KEGG" id="pbs:Plabr_3573"/>
<dbReference type="AlphaFoldDB" id="F0SP67"/>
<dbReference type="EMBL" id="CP002546">
    <property type="protein sequence ID" value="ADY61170.1"/>
    <property type="molecule type" value="Genomic_DNA"/>
</dbReference>
<evidence type="ECO:0000313" key="2">
    <source>
        <dbReference type="EMBL" id="ADY61170.1"/>
    </source>
</evidence>
<dbReference type="InterPro" id="IPR052712">
    <property type="entry name" value="Acid_resist_chaperone_HdeD"/>
</dbReference>
<gene>
    <name evidence="2" type="ordered locus">Plabr_3573</name>
</gene>
<dbReference type="GO" id="GO:0005886">
    <property type="term" value="C:plasma membrane"/>
    <property type="evidence" value="ECO:0007669"/>
    <property type="project" value="TreeGrafter"/>
</dbReference>
<dbReference type="OrthoDB" id="9815400at2"/>
<organism evidence="2 3">
    <name type="scientific">Rubinisphaera brasiliensis (strain ATCC 49424 / DSM 5305 / JCM 21570 / IAM 15109 / NBRC 103401 / IFAM 1448)</name>
    <name type="common">Planctomyces brasiliensis</name>
    <dbReference type="NCBI Taxonomy" id="756272"/>
    <lineage>
        <taxon>Bacteria</taxon>
        <taxon>Pseudomonadati</taxon>
        <taxon>Planctomycetota</taxon>
        <taxon>Planctomycetia</taxon>
        <taxon>Planctomycetales</taxon>
        <taxon>Planctomycetaceae</taxon>
        <taxon>Rubinisphaera</taxon>
    </lineage>
</organism>
<name>F0SP67_RUBBR</name>
<keyword evidence="1" id="KW-1133">Transmembrane helix</keyword>
<evidence type="ECO:0000313" key="3">
    <source>
        <dbReference type="Proteomes" id="UP000006860"/>
    </source>
</evidence>
<sequence length="184" mass="19522">MTETAPVHPVSQGVKTLGIVIMVLGLLAILAPMLVGFGILMIVGALVLIAGIGRLAWAFQSPNREHAILRGLFGALTMICGVLMLTNPIFAAGVMTIVLSVYLLLDGVLETIAAFRFKPAQGWPLILLSGVLSIVLGALIWSQFPLSGAWAIGIFFGIKLIMIGMLMMTLGRVTGDLQNDMHIA</sequence>
<dbReference type="eggNOG" id="COG3247">
    <property type="taxonomic scope" value="Bacteria"/>
</dbReference>
<dbReference type="HOGENOM" id="CLU_091585_2_1_0"/>
<proteinExistence type="predicted"/>
<feature type="transmembrane region" description="Helical" evidence="1">
    <location>
        <begin position="67"/>
        <end position="85"/>
    </location>
</feature>
<keyword evidence="3" id="KW-1185">Reference proteome</keyword>
<protein>
    <recommendedName>
        <fullName evidence="4">Acid-resistance membrane protein</fullName>
    </recommendedName>
</protein>
<reference evidence="3" key="1">
    <citation type="submission" date="2011-02" db="EMBL/GenBank/DDBJ databases">
        <title>The complete genome of Planctomyces brasiliensis DSM 5305.</title>
        <authorList>
            <person name="Lucas S."/>
            <person name="Copeland A."/>
            <person name="Lapidus A."/>
            <person name="Bruce D."/>
            <person name="Goodwin L."/>
            <person name="Pitluck S."/>
            <person name="Kyrpides N."/>
            <person name="Mavromatis K."/>
            <person name="Pagani I."/>
            <person name="Ivanova N."/>
            <person name="Ovchinnikova G."/>
            <person name="Lu M."/>
            <person name="Detter J.C."/>
            <person name="Han C."/>
            <person name="Land M."/>
            <person name="Hauser L."/>
            <person name="Markowitz V."/>
            <person name="Cheng J.-F."/>
            <person name="Hugenholtz P."/>
            <person name="Woyke T."/>
            <person name="Wu D."/>
            <person name="Tindall B."/>
            <person name="Pomrenke H.G."/>
            <person name="Brambilla E."/>
            <person name="Klenk H.-P."/>
            <person name="Eisen J.A."/>
        </authorList>
    </citation>
    <scope>NUCLEOTIDE SEQUENCE [LARGE SCALE GENOMIC DNA]</scope>
    <source>
        <strain evidence="3">ATCC 49424 / DSM 5305 / JCM 21570 / NBRC 103401 / IFAM 1448</strain>
    </source>
</reference>
<keyword evidence="1" id="KW-0812">Transmembrane</keyword>
<keyword evidence="1" id="KW-0472">Membrane</keyword>
<dbReference type="Proteomes" id="UP000006860">
    <property type="component" value="Chromosome"/>
</dbReference>
<dbReference type="PANTHER" id="PTHR34989:SF1">
    <property type="entry name" value="PROTEIN HDED"/>
    <property type="match status" value="1"/>
</dbReference>
<evidence type="ECO:0008006" key="4">
    <source>
        <dbReference type="Google" id="ProtNLM"/>
    </source>
</evidence>
<feature type="transmembrane region" description="Helical" evidence="1">
    <location>
        <begin position="12"/>
        <end position="31"/>
    </location>
</feature>
<feature type="transmembrane region" description="Helical" evidence="1">
    <location>
        <begin position="150"/>
        <end position="171"/>
    </location>
</feature>
<dbReference type="PANTHER" id="PTHR34989">
    <property type="entry name" value="PROTEIN HDED"/>
    <property type="match status" value="1"/>
</dbReference>
<evidence type="ECO:0000256" key="1">
    <source>
        <dbReference type="SAM" id="Phobius"/>
    </source>
</evidence>
<feature type="transmembrane region" description="Helical" evidence="1">
    <location>
        <begin position="37"/>
        <end position="55"/>
    </location>
</feature>
<dbReference type="RefSeq" id="WP_013629889.1">
    <property type="nucleotide sequence ID" value="NC_015174.1"/>
</dbReference>
<dbReference type="STRING" id="756272.Plabr_3573"/>
<accession>F0SP67</accession>